<dbReference type="InterPro" id="IPR011836">
    <property type="entry name" value="YhdP"/>
</dbReference>
<sequence length="1305" mass="143632" precursor="true">MVKKSLFWVYRFTLLTLWLAIFVFAAAVLSMRYLVLPNIDKYRADIEARATAAMGQKVSIGEIKASWDGLNPHLSLYNVDIHDAEERPALSLGHVEASLSWLSIPLLEPRLSSIEIYQPELSIRRDAQGTLYVAGMAMGGPSRPQFANWALRQSRIDVLDASVIWEDELRKAPPLSLTQLNLRVVSPAWKGLIGHHMFGLRALPSAGSSAPIDIRGNLYGKDISQPEDWSGTVYAKLEGTDISAWRKWISYPFDLYEGYGAARFWLQLDDGKPSNIVSDVILSDVKTRLSASSPQATLNHLSGRLSWDKHKDGQEFTAENIKLNTPDGLDMQNGSISLRERWIKDKQWFEGRVRLDEILLDTLNTFAGYIPLPKNIKQNLQEISPTGKLENVDISWRGSETIPQEYSLRSKFSNLGMRPFKQFPGFSNLSGSVDADEDNGTLTLNARNASLELENIMRWPIPADRLSGEVKWTHNKTGLDIRVKNFAIANPHLAGTINANYLMNGIKGGYLDLNAKFGQADAQYARFYYPKILGEHTLAWLDSAILKGRGQDINVTVKGNLHDFPYPNNKTGLFRVTAKINDGELDYAPGWPKILGIKLDMLFEGNRMELNATDGTILGTRITKANIAIPGLHVAEPVLNITGEASGLVSDGIRFINNSPLLHLAEGFTPTLVTSGEGKLNLQLNIPLHDPNNTKVKGAYTIKNGSMSDKEIPEITRINGKLEFTENGLHAQNVSHWIYGGPAVLNLVTNKDHSVHITARGRLNDAGLRQAFGPGMADRISGSTDWNGDIHIQNKMLNLTIDSSLVGITSSLPPPLNKSPADIMPLHVEKRQTTPSQDSFNVALGNFITSKILRSELNGKMKIDHGDIAVNAPAESPSQSAQPGINVRAVLEQLDADEWRNLADKANATMATSNTPSMNGAATPAATVTSGNSSAALPPIAKVDLTVNRLDIFDKRINSLKLNARPITGGWQLNVQSHEMNGDIQWLSAGNGKVIARLKNLISPSSTPNTAELRTQGDFKQQAQQYPALDIVAENYEMGNKKLGRLELQASEQNDDWSIEKLKIINPDSTLTAEGEWHNWKRNPNTRITLNWDIKDLGKTLERFGYPGTVKGGEADLTGQLKWPGSPHEFNSAGLSGNLQLDARHGQILKIQPGVGRLFSMLSLQNLPRRLTFDFRDVFSSGFTFDKIGGSVKIDKGVMRSDDFRMEGPTARVDMRGETDLQKETQHLYIKVTPYLSDSLSIAALAGGPVVGAAAYVAQKLLKDPLNQLAADEYEIGGTWDNPQELKGDSRTRAPASPAASPLGK</sequence>
<keyword evidence="4" id="KW-1185">Reference proteome</keyword>
<feature type="domain" description="YhdP central" evidence="2">
    <location>
        <begin position="8"/>
        <end position="1284"/>
    </location>
</feature>
<dbReference type="NCBIfam" id="TIGR02099">
    <property type="entry name" value="YhdP family protein"/>
    <property type="match status" value="1"/>
</dbReference>
<dbReference type="RefSeq" id="WP_015829982.1">
    <property type="nucleotide sequence ID" value="NC_012969.1"/>
</dbReference>
<dbReference type="Proteomes" id="UP000002743">
    <property type="component" value="Chromosome"/>
</dbReference>
<dbReference type="EMBL" id="CP001674">
    <property type="protein sequence ID" value="ACT50494.1"/>
    <property type="molecule type" value="Genomic_DNA"/>
</dbReference>
<evidence type="ECO:0000259" key="2">
    <source>
        <dbReference type="Pfam" id="PF13116"/>
    </source>
</evidence>
<dbReference type="eggNOG" id="COG3164">
    <property type="taxonomic scope" value="Bacteria"/>
</dbReference>
<feature type="region of interest" description="Disordered" evidence="1">
    <location>
        <begin position="1279"/>
        <end position="1305"/>
    </location>
</feature>
<dbReference type="InterPro" id="IPR025263">
    <property type="entry name" value="YhdP_central"/>
</dbReference>
<evidence type="ECO:0000256" key="1">
    <source>
        <dbReference type="SAM" id="MobiDB-lite"/>
    </source>
</evidence>
<dbReference type="PANTHER" id="PTHR38690:SF1">
    <property type="entry name" value="PROTEASE"/>
    <property type="match status" value="1"/>
</dbReference>
<dbReference type="PANTHER" id="PTHR38690">
    <property type="entry name" value="PROTEASE-RELATED"/>
    <property type="match status" value="1"/>
</dbReference>
<dbReference type="STRING" id="582744.Msip34_1248"/>
<organism evidence="3 4">
    <name type="scientific">Methylovorus glucosotrophus (strain SIP3-4)</name>
    <dbReference type="NCBI Taxonomy" id="582744"/>
    <lineage>
        <taxon>Bacteria</taxon>
        <taxon>Pseudomonadati</taxon>
        <taxon>Pseudomonadota</taxon>
        <taxon>Betaproteobacteria</taxon>
        <taxon>Nitrosomonadales</taxon>
        <taxon>Methylophilaceae</taxon>
        <taxon>Methylovorus</taxon>
    </lineage>
</organism>
<reference evidence="3 4" key="2">
    <citation type="journal article" date="2011" name="J. Bacteriol.">
        <title>Genomes of three methylotrophs from a single niche uncover genetic and metabolic divergence of Methylophilaceae.</title>
        <authorList>
            <person name="Lapidus A."/>
            <person name="Clum A."/>
            <person name="Labutti K."/>
            <person name="Kaluzhnaya M.G."/>
            <person name="Lim S."/>
            <person name="Beck D.A."/>
            <person name="Glavina Del Rio T."/>
            <person name="Nolan M."/>
            <person name="Mavromatis K."/>
            <person name="Huntemann M."/>
            <person name="Lucas S."/>
            <person name="Lidstrom M.E."/>
            <person name="Ivanova N."/>
            <person name="Chistoserdova L."/>
        </authorList>
    </citation>
    <scope>NUCLEOTIDE SEQUENCE [LARGE SCALE GENOMIC DNA]</scope>
    <source>
        <strain evidence="3 4">SIP3-4</strain>
    </source>
</reference>
<evidence type="ECO:0000313" key="3">
    <source>
        <dbReference type="EMBL" id="ACT50494.1"/>
    </source>
</evidence>
<gene>
    <name evidence="3" type="ordered locus">Msip34_1248</name>
</gene>
<dbReference type="KEGG" id="mei:Msip34_1248"/>
<reference evidence="4" key="1">
    <citation type="submission" date="2009-07" db="EMBL/GenBank/DDBJ databases">
        <title>Complete sequence of chromosome of Methylovorus sp. SIP3-4.</title>
        <authorList>
            <person name="Lucas S."/>
            <person name="Copeland A."/>
            <person name="Lapidus A."/>
            <person name="Glavina del Rio T."/>
            <person name="Tice H."/>
            <person name="Bruce D."/>
            <person name="Goodwin L."/>
            <person name="Pitluck S."/>
            <person name="Clum A."/>
            <person name="Larimer F."/>
            <person name="Land M."/>
            <person name="Hauser L."/>
            <person name="Kyrpides N."/>
            <person name="Mikhailova N."/>
            <person name="Kayluzhnaya M."/>
            <person name="Chistoserdova L."/>
        </authorList>
    </citation>
    <scope>NUCLEOTIDE SEQUENCE [LARGE SCALE GENOMIC DNA]</scope>
    <source>
        <strain evidence="4">SIP3-4</strain>
    </source>
</reference>
<evidence type="ECO:0000313" key="4">
    <source>
        <dbReference type="Proteomes" id="UP000002743"/>
    </source>
</evidence>
<dbReference type="OrthoDB" id="8521382at2"/>
<proteinExistence type="predicted"/>
<name>C6XD69_METGS</name>
<protein>
    <recommendedName>
        <fullName evidence="2">YhdP central domain-containing protein</fullName>
    </recommendedName>
</protein>
<feature type="compositionally biased region" description="Low complexity" evidence="1">
    <location>
        <begin position="1294"/>
        <end position="1305"/>
    </location>
</feature>
<accession>C6XD69</accession>
<dbReference type="Pfam" id="PF13116">
    <property type="entry name" value="YhdP"/>
    <property type="match status" value="1"/>
</dbReference>
<dbReference type="HOGENOM" id="CLU_003522_4_0_4"/>
<feature type="region of interest" description="Disordered" evidence="1">
    <location>
        <begin position="911"/>
        <end position="933"/>
    </location>
</feature>